<dbReference type="Proteomes" id="UP001153269">
    <property type="component" value="Unassembled WGS sequence"/>
</dbReference>
<evidence type="ECO:0000313" key="1">
    <source>
        <dbReference type="EMBL" id="CAB1450843.1"/>
    </source>
</evidence>
<gene>
    <name evidence="1" type="ORF">PLEPLA_LOCUS38535</name>
</gene>
<organism evidence="1 2">
    <name type="scientific">Pleuronectes platessa</name>
    <name type="common">European plaice</name>
    <dbReference type="NCBI Taxonomy" id="8262"/>
    <lineage>
        <taxon>Eukaryota</taxon>
        <taxon>Metazoa</taxon>
        <taxon>Chordata</taxon>
        <taxon>Craniata</taxon>
        <taxon>Vertebrata</taxon>
        <taxon>Euteleostomi</taxon>
        <taxon>Actinopterygii</taxon>
        <taxon>Neopterygii</taxon>
        <taxon>Teleostei</taxon>
        <taxon>Neoteleostei</taxon>
        <taxon>Acanthomorphata</taxon>
        <taxon>Carangaria</taxon>
        <taxon>Pleuronectiformes</taxon>
        <taxon>Pleuronectoidei</taxon>
        <taxon>Pleuronectidae</taxon>
        <taxon>Pleuronectes</taxon>
    </lineage>
</organism>
<dbReference type="EMBL" id="CADEAL010004069">
    <property type="protein sequence ID" value="CAB1450843.1"/>
    <property type="molecule type" value="Genomic_DNA"/>
</dbReference>
<name>A0A9N7VH50_PLEPL</name>
<protein>
    <submittedName>
        <fullName evidence="1">Uncharacterized protein</fullName>
    </submittedName>
</protein>
<accession>A0A9N7VH50</accession>
<reference evidence="1" key="1">
    <citation type="submission" date="2020-03" db="EMBL/GenBank/DDBJ databases">
        <authorList>
            <person name="Weist P."/>
        </authorList>
    </citation>
    <scope>NUCLEOTIDE SEQUENCE</scope>
</reference>
<evidence type="ECO:0000313" key="2">
    <source>
        <dbReference type="Proteomes" id="UP001153269"/>
    </source>
</evidence>
<comment type="caution">
    <text evidence="1">The sequence shown here is derived from an EMBL/GenBank/DDBJ whole genome shotgun (WGS) entry which is preliminary data.</text>
</comment>
<proteinExistence type="predicted"/>
<sequence length="112" mass="12046">MRLSQALQQCNALTHSSPHSLQRIVITVFEHNSAPGALPGLSSPGQCSFTAPQAAFECDTKAHSHPSPEPGTLSSQQIRFTQIHYRVAGLVQSYWSGLFSRSLGKPITVSGD</sequence>
<keyword evidence="2" id="KW-1185">Reference proteome</keyword>
<dbReference type="AlphaFoldDB" id="A0A9N7VH50"/>